<dbReference type="EMBL" id="LSRX01003803">
    <property type="protein sequence ID" value="OLP74389.1"/>
    <property type="molecule type" value="Genomic_DNA"/>
</dbReference>
<name>A0A1Q9BUP5_SYMMI</name>
<protein>
    <submittedName>
        <fullName evidence="1">Uncharacterized protein</fullName>
    </submittedName>
</protein>
<comment type="caution">
    <text evidence="1">The sequence shown here is derived from an EMBL/GenBank/DDBJ whole genome shotgun (WGS) entry which is preliminary data.</text>
</comment>
<dbReference type="AlphaFoldDB" id="A0A1Q9BUP5"/>
<dbReference type="Proteomes" id="UP000186817">
    <property type="component" value="Unassembled WGS sequence"/>
</dbReference>
<feature type="non-terminal residue" evidence="1">
    <location>
        <position position="1"/>
    </location>
</feature>
<sequence>ALTCIAACQKARALLCDIAVQLWTLLAGRAPTVCAEGEWPTYE</sequence>
<keyword evidence="2" id="KW-1185">Reference proteome</keyword>
<reference evidence="1 2" key="1">
    <citation type="submission" date="2016-02" db="EMBL/GenBank/DDBJ databases">
        <title>Genome analysis of coral dinoflagellate symbionts highlights evolutionary adaptations to a symbiotic lifestyle.</title>
        <authorList>
            <person name="Aranda M."/>
            <person name="Li Y."/>
            <person name="Liew Y.J."/>
            <person name="Baumgarten S."/>
            <person name="Simakov O."/>
            <person name="Wilson M."/>
            <person name="Piel J."/>
            <person name="Ashoor H."/>
            <person name="Bougouffa S."/>
            <person name="Bajic V.B."/>
            <person name="Ryu T."/>
            <person name="Ravasi T."/>
            <person name="Bayer T."/>
            <person name="Micklem G."/>
            <person name="Kim H."/>
            <person name="Bhak J."/>
            <person name="Lajeunesse T.C."/>
            <person name="Voolstra C.R."/>
        </authorList>
    </citation>
    <scope>NUCLEOTIDE SEQUENCE [LARGE SCALE GENOMIC DNA]</scope>
    <source>
        <strain evidence="1 2">CCMP2467</strain>
    </source>
</reference>
<accession>A0A1Q9BUP5</accession>
<evidence type="ECO:0000313" key="2">
    <source>
        <dbReference type="Proteomes" id="UP000186817"/>
    </source>
</evidence>
<evidence type="ECO:0000313" key="1">
    <source>
        <dbReference type="EMBL" id="OLP74389.1"/>
    </source>
</evidence>
<proteinExistence type="predicted"/>
<gene>
    <name evidence="1" type="ORF">AK812_SmicGene46081</name>
</gene>
<feature type="non-terminal residue" evidence="1">
    <location>
        <position position="43"/>
    </location>
</feature>
<organism evidence="1 2">
    <name type="scientific">Symbiodinium microadriaticum</name>
    <name type="common">Dinoflagellate</name>
    <name type="synonym">Zooxanthella microadriatica</name>
    <dbReference type="NCBI Taxonomy" id="2951"/>
    <lineage>
        <taxon>Eukaryota</taxon>
        <taxon>Sar</taxon>
        <taxon>Alveolata</taxon>
        <taxon>Dinophyceae</taxon>
        <taxon>Suessiales</taxon>
        <taxon>Symbiodiniaceae</taxon>
        <taxon>Symbiodinium</taxon>
    </lineage>
</organism>